<proteinExistence type="predicted"/>
<dbReference type="EMBL" id="DRTD01000449">
    <property type="protein sequence ID" value="HHE55347.1"/>
    <property type="molecule type" value="Genomic_DNA"/>
</dbReference>
<gene>
    <name evidence="2" type="ORF">ENL21_06155</name>
</gene>
<keyword evidence="1" id="KW-0812">Transmembrane</keyword>
<name>A0A7V5LJ29_CALAY</name>
<accession>A0A7V5LJ29</accession>
<comment type="caution">
    <text evidence="2">The sequence shown here is derived from an EMBL/GenBank/DDBJ whole genome shotgun (WGS) entry which is preliminary data.</text>
</comment>
<sequence length="144" mass="16742">MLNHFKNLKLRLNNFFNVTLGFLFLIQTLILPLSTDQSVLCISEDHIAVEKTEQNTTCKHDTTSLTYLREKFQKYHQDDCADIPLMQHEKNIVKITKHLRIAVQPLHLIGHESYSSRKSLLTDNRQSHFNPPTFSILKSTILLI</sequence>
<dbReference type="AlphaFoldDB" id="A0A7V5LJ29"/>
<evidence type="ECO:0000313" key="2">
    <source>
        <dbReference type="EMBL" id="HHE55347.1"/>
    </source>
</evidence>
<keyword evidence="1" id="KW-0472">Membrane</keyword>
<reference evidence="2" key="1">
    <citation type="journal article" date="2020" name="mSystems">
        <title>Genome- and Community-Level Interaction Insights into Carbon Utilization and Element Cycling Functions of Hydrothermarchaeota in Hydrothermal Sediment.</title>
        <authorList>
            <person name="Zhou Z."/>
            <person name="Liu Y."/>
            <person name="Xu W."/>
            <person name="Pan J."/>
            <person name="Luo Z.H."/>
            <person name="Li M."/>
        </authorList>
    </citation>
    <scope>NUCLEOTIDE SEQUENCE [LARGE SCALE GENOMIC DNA]</scope>
    <source>
        <strain evidence="2">HyVt-76</strain>
    </source>
</reference>
<protein>
    <submittedName>
        <fullName evidence="2">Uncharacterized protein</fullName>
    </submittedName>
</protein>
<evidence type="ECO:0000256" key="1">
    <source>
        <dbReference type="SAM" id="Phobius"/>
    </source>
</evidence>
<feature type="transmembrane region" description="Helical" evidence="1">
    <location>
        <begin position="12"/>
        <end position="33"/>
    </location>
</feature>
<organism evidence="2">
    <name type="scientific">Caldithrix abyssi</name>
    <dbReference type="NCBI Taxonomy" id="187145"/>
    <lineage>
        <taxon>Bacteria</taxon>
        <taxon>Pseudomonadati</taxon>
        <taxon>Calditrichota</taxon>
        <taxon>Calditrichia</taxon>
        <taxon>Calditrichales</taxon>
        <taxon>Calditrichaceae</taxon>
        <taxon>Caldithrix</taxon>
    </lineage>
</organism>
<dbReference type="Proteomes" id="UP000886111">
    <property type="component" value="Unassembled WGS sequence"/>
</dbReference>
<keyword evidence="1" id="KW-1133">Transmembrane helix</keyword>